<dbReference type="SUPFAM" id="SSF55174">
    <property type="entry name" value="Alpha-L RNA-binding motif"/>
    <property type="match status" value="1"/>
</dbReference>
<dbReference type="PROSITE" id="PS01129">
    <property type="entry name" value="PSI_RLU"/>
    <property type="match status" value="1"/>
</dbReference>
<dbReference type="InterPro" id="IPR020103">
    <property type="entry name" value="PsdUridine_synth_cat_dom_sf"/>
</dbReference>
<comment type="catalytic activity">
    <reaction evidence="5">
        <text>a uridine in RNA = a pseudouridine in RNA</text>
        <dbReference type="Rhea" id="RHEA:48348"/>
        <dbReference type="Rhea" id="RHEA-COMP:12068"/>
        <dbReference type="Rhea" id="RHEA-COMP:12069"/>
        <dbReference type="ChEBI" id="CHEBI:65314"/>
        <dbReference type="ChEBI" id="CHEBI:65315"/>
    </reaction>
</comment>
<keyword evidence="2 5" id="KW-0413">Isomerase</keyword>
<dbReference type="GO" id="GO:0003723">
    <property type="term" value="F:RNA binding"/>
    <property type="evidence" value="ECO:0007669"/>
    <property type="project" value="UniProtKB-KW"/>
</dbReference>
<evidence type="ECO:0000256" key="1">
    <source>
        <dbReference type="ARBA" id="ARBA00010876"/>
    </source>
</evidence>
<evidence type="ECO:0000256" key="5">
    <source>
        <dbReference type="RuleBase" id="RU362028"/>
    </source>
</evidence>
<gene>
    <name evidence="7" type="ORF">KIH39_06035</name>
</gene>
<dbReference type="GO" id="GO:0009982">
    <property type="term" value="F:pseudouridine synthase activity"/>
    <property type="evidence" value="ECO:0007669"/>
    <property type="project" value="InterPro"/>
</dbReference>
<dbReference type="PROSITE" id="PS50889">
    <property type="entry name" value="S4"/>
    <property type="match status" value="1"/>
</dbReference>
<dbReference type="SUPFAM" id="SSF55120">
    <property type="entry name" value="Pseudouridine synthase"/>
    <property type="match status" value="1"/>
</dbReference>
<dbReference type="GO" id="GO:0000455">
    <property type="term" value="P:enzyme-directed rRNA pseudouridine synthesis"/>
    <property type="evidence" value="ECO:0007669"/>
    <property type="project" value="TreeGrafter"/>
</dbReference>
<evidence type="ECO:0000259" key="6">
    <source>
        <dbReference type="Pfam" id="PF00849"/>
    </source>
</evidence>
<feature type="active site" evidence="3">
    <location>
        <position position="149"/>
    </location>
</feature>
<dbReference type="InterPro" id="IPR036986">
    <property type="entry name" value="S4_RNA-bd_sf"/>
</dbReference>
<dbReference type="RefSeq" id="WP_213498359.1">
    <property type="nucleotide sequence ID" value="NZ_CP074694.1"/>
</dbReference>
<dbReference type="InterPro" id="IPR006145">
    <property type="entry name" value="PsdUridine_synth_RsuA/RluA"/>
</dbReference>
<dbReference type="KEGG" id="tsph:KIH39_06035"/>
<dbReference type="Gene3D" id="3.30.2350.10">
    <property type="entry name" value="Pseudouridine synthase"/>
    <property type="match status" value="1"/>
</dbReference>
<dbReference type="NCBIfam" id="TIGR00005">
    <property type="entry name" value="rluA_subfam"/>
    <property type="match status" value="1"/>
</dbReference>
<name>A0A8E6BAM4_9BACT</name>
<dbReference type="PANTHER" id="PTHR21600">
    <property type="entry name" value="MITOCHONDRIAL RNA PSEUDOURIDINE SYNTHASE"/>
    <property type="match status" value="1"/>
</dbReference>
<dbReference type="InterPro" id="IPR006225">
    <property type="entry name" value="PsdUridine_synth_RluC/D"/>
</dbReference>
<organism evidence="7 8">
    <name type="scientific">Telmatocola sphagniphila</name>
    <dbReference type="NCBI Taxonomy" id="1123043"/>
    <lineage>
        <taxon>Bacteria</taxon>
        <taxon>Pseudomonadati</taxon>
        <taxon>Planctomycetota</taxon>
        <taxon>Planctomycetia</taxon>
        <taxon>Gemmatales</taxon>
        <taxon>Gemmataceae</taxon>
    </lineage>
</organism>
<evidence type="ECO:0000256" key="4">
    <source>
        <dbReference type="PROSITE-ProRule" id="PRU00182"/>
    </source>
</evidence>
<accession>A0A8E6BAM4</accession>
<evidence type="ECO:0000256" key="3">
    <source>
        <dbReference type="PIRSR" id="PIRSR606225-1"/>
    </source>
</evidence>
<evidence type="ECO:0000313" key="8">
    <source>
        <dbReference type="Proteomes" id="UP000676194"/>
    </source>
</evidence>
<protein>
    <recommendedName>
        <fullName evidence="5">Pseudouridine synthase</fullName>
        <ecNumber evidence="5">5.4.99.-</ecNumber>
    </recommendedName>
</protein>
<comment type="similarity">
    <text evidence="1 5">Belongs to the pseudouridine synthase RluA family.</text>
</comment>
<evidence type="ECO:0000313" key="7">
    <source>
        <dbReference type="EMBL" id="QVL33470.1"/>
    </source>
</evidence>
<evidence type="ECO:0000256" key="2">
    <source>
        <dbReference type="ARBA" id="ARBA00023235"/>
    </source>
</evidence>
<keyword evidence="4" id="KW-0694">RNA-binding</keyword>
<proteinExistence type="inferred from homology"/>
<keyword evidence="8" id="KW-1185">Reference proteome</keyword>
<dbReference type="AlphaFoldDB" id="A0A8E6BAM4"/>
<dbReference type="Proteomes" id="UP000676194">
    <property type="component" value="Chromosome"/>
</dbReference>
<dbReference type="GO" id="GO:0140098">
    <property type="term" value="F:catalytic activity, acting on RNA"/>
    <property type="evidence" value="ECO:0007669"/>
    <property type="project" value="UniProtKB-ARBA"/>
</dbReference>
<dbReference type="InterPro" id="IPR006224">
    <property type="entry name" value="PsdUridine_synth_RluA-like_CS"/>
</dbReference>
<dbReference type="EMBL" id="CP074694">
    <property type="protein sequence ID" value="QVL33470.1"/>
    <property type="molecule type" value="Genomic_DNA"/>
</dbReference>
<reference evidence="7" key="1">
    <citation type="submission" date="2021-05" db="EMBL/GenBank/DDBJ databases">
        <title>Complete genome sequence of the cellulolytic planctomycete Telmatocola sphagniphila SP2T and characterization of the first cellulase from planctomycetes.</title>
        <authorList>
            <person name="Rakitin A.L."/>
            <person name="Beletsky A.V."/>
            <person name="Naumoff D.G."/>
            <person name="Kulichevskaya I.S."/>
            <person name="Mardanov A.V."/>
            <person name="Ravin N.V."/>
            <person name="Dedysh S.N."/>
        </authorList>
    </citation>
    <scope>NUCLEOTIDE SEQUENCE</scope>
    <source>
        <strain evidence="7">SP2T</strain>
    </source>
</reference>
<feature type="domain" description="Pseudouridine synthase RsuA/RluA-like" evidence="6">
    <location>
        <begin position="89"/>
        <end position="252"/>
    </location>
</feature>
<dbReference type="Gene3D" id="3.10.290.10">
    <property type="entry name" value="RNA-binding S4 domain"/>
    <property type="match status" value="1"/>
</dbReference>
<dbReference type="InterPro" id="IPR050188">
    <property type="entry name" value="RluA_PseudoU_synthase"/>
</dbReference>
<dbReference type="EC" id="5.4.99.-" evidence="5"/>
<sequence length="324" mass="36262">MSQQSYTVTEAQEGATLAAILRQNLPEKSWTQVRSLVAQRLVQVDGSLCQDPARRLHKEEIVEVLAKAAPVHRGGTVHDLVIRHLDAEVVVVEKPSGINTVRHPAEREWKQERRELSPTLEDLTQWAISKSLGKPVRDLHRLRIVHRLDKETSGLVVFARSANAERILGKQFHAHTVLRKYVAIVQGHPKSQTITSWLLRDRGDGRRGSGVSSQSGKQAITHVQVEETIGSYSIVSCMLETGRTHQIRIHLAELGFPVCGEPVYRKKLDGSEIPDASQAPRLALHAMELGFQHPDGSTKHWTMELPLDLKGFVTHLKNQAQKAR</sequence>
<comment type="function">
    <text evidence="5">Responsible for synthesis of pseudouridine from uracil.</text>
</comment>
<dbReference type="CDD" id="cd02869">
    <property type="entry name" value="PseudoU_synth_RluA_like"/>
    <property type="match status" value="1"/>
</dbReference>
<dbReference type="PANTHER" id="PTHR21600:SF87">
    <property type="entry name" value="RNA PSEUDOURIDYLATE SYNTHASE DOMAIN-CONTAINING PROTEIN 1"/>
    <property type="match status" value="1"/>
</dbReference>
<dbReference type="Pfam" id="PF00849">
    <property type="entry name" value="PseudoU_synth_2"/>
    <property type="match status" value="1"/>
</dbReference>